<proteinExistence type="predicted"/>
<dbReference type="Gene3D" id="3.40.50.300">
    <property type="entry name" value="P-loop containing nucleotide triphosphate hydrolases"/>
    <property type="match status" value="1"/>
</dbReference>
<evidence type="ECO:0000259" key="2">
    <source>
        <dbReference type="PROSITE" id="PS50837"/>
    </source>
</evidence>
<dbReference type="AlphaFoldDB" id="A0A6A6DUI8"/>
<accession>A0A6A6DUI8</accession>
<gene>
    <name evidence="3" type="ORF">K469DRAFT_786004</name>
</gene>
<feature type="domain" description="NACHT" evidence="2">
    <location>
        <begin position="65"/>
        <end position="290"/>
    </location>
</feature>
<keyword evidence="1" id="KW-0677">Repeat</keyword>
<protein>
    <submittedName>
        <fullName evidence="3">NACHT-domain-containing protein</fullName>
    </submittedName>
</protein>
<dbReference type="Pfam" id="PF24883">
    <property type="entry name" value="NPHP3_N"/>
    <property type="match status" value="1"/>
</dbReference>
<evidence type="ECO:0000256" key="1">
    <source>
        <dbReference type="ARBA" id="ARBA00022737"/>
    </source>
</evidence>
<dbReference type="InterPro" id="IPR056884">
    <property type="entry name" value="NPHP3-like_N"/>
</dbReference>
<dbReference type="EMBL" id="ML994643">
    <property type="protein sequence ID" value="KAF2183357.1"/>
    <property type="molecule type" value="Genomic_DNA"/>
</dbReference>
<dbReference type="PROSITE" id="PS50837">
    <property type="entry name" value="NACHT"/>
    <property type="match status" value="1"/>
</dbReference>
<dbReference type="PANTHER" id="PTHR10039:SF14">
    <property type="entry name" value="NACHT DOMAIN-CONTAINING PROTEIN"/>
    <property type="match status" value="1"/>
</dbReference>
<dbReference type="OrthoDB" id="538223at2759"/>
<dbReference type="Proteomes" id="UP000800200">
    <property type="component" value="Unassembled WGS sequence"/>
</dbReference>
<name>A0A6A6DUI8_9PEZI</name>
<dbReference type="PANTHER" id="PTHR10039">
    <property type="entry name" value="AMELOGENIN"/>
    <property type="match status" value="1"/>
</dbReference>
<feature type="non-terminal residue" evidence="3">
    <location>
        <position position="539"/>
    </location>
</feature>
<dbReference type="SUPFAM" id="SSF52540">
    <property type="entry name" value="P-loop containing nucleoside triphosphate hydrolases"/>
    <property type="match status" value="1"/>
</dbReference>
<organism evidence="3 4">
    <name type="scientific">Zopfia rhizophila CBS 207.26</name>
    <dbReference type="NCBI Taxonomy" id="1314779"/>
    <lineage>
        <taxon>Eukaryota</taxon>
        <taxon>Fungi</taxon>
        <taxon>Dikarya</taxon>
        <taxon>Ascomycota</taxon>
        <taxon>Pezizomycotina</taxon>
        <taxon>Dothideomycetes</taxon>
        <taxon>Dothideomycetes incertae sedis</taxon>
        <taxon>Zopfiaceae</taxon>
        <taxon>Zopfia</taxon>
    </lineage>
</organism>
<evidence type="ECO:0000313" key="3">
    <source>
        <dbReference type="EMBL" id="KAF2183357.1"/>
    </source>
</evidence>
<dbReference type="InterPro" id="IPR054471">
    <property type="entry name" value="GPIID_WHD"/>
</dbReference>
<dbReference type="InterPro" id="IPR007111">
    <property type="entry name" value="NACHT_NTPase"/>
</dbReference>
<reference evidence="3" key="1">
    <citation type="journal article" date="2020" name="Stud. Mycol.">
        <title>101 Dothideomycetes genomes: a test case for predicting lifestyles and emergence of pathogens.</title>
        <authorList>
            <person name="Haridas S."/>
            <person name="Albert R."/>
            <person name="Binder M."/>
            <person name="Bloem J."/>
            <person name="Labutti K."/>
            <person name="Salamov A."/>
            <person name="Andreopoulos B."/>
            <person name="Baker S."/>
            <person name="Barry K."/>
            <person name="Bills G."/>
            <person name="Bluhm B."/>
            <person name="Cannon C."/>
            <person name="Castanera R."/>
            <person name="Culley D."/>
            <person name="Daum C."/>
            <person name="Ezra D."/>
            <person name="Gonzalez J."/>
            <person name="Henrissat B."/>
            <person name="Kuo A."/>
            <person name="Liang C."/>
            <person name="Lipzen A."/>
            <person name="Lutzoni F."/>
            <person name="Magnuson J."/>
            <person name="Mondo S."/>
            <person name="Nolan M."/>
            <person name="Ohm R."/>
            <person name="Pangilinan J."/>
            <person name="Park H.-J."/>
            <person name="Ramirez L."/>
            <person name="Alfaro M."/>
            <person name="Sun H."/>
            <person name="Tritt A."/>
            <person name="Yoshinaga Y."/>
            <person name="Zwiers L.-H."/>
            <person name="Turgeon B."/>
            <person name="Goodwin S."/>
            <person name="Spatafora J."/>
            <person name="Crous P."/>
            <person name="Grigoriev I."/>
        </authorList>
    </citation>
    <scope>NUCLEOTIDE SEQUENCE</scope>
    <source>
        <strain evidence="3">CBS 207.26</strain>
    </source>
</reference>
<evidence type="ECO:0000313" key="4">
    <source>
        <dbReference type="Proteomes" id="UP000800200"/>
    </source>
</evidence>
<dbReference type="FunFam" id="3.40.50.300:FF:001638">
    <property type="entry name" value="NACHT and WD40 domain protein"/>
    <property type="match status" value="1"/>
</dbReference>
<dbReference type="InterPro" id="IPR027417">
    <property type="entry name" value="P-loop_NTPase"/>
</dbReference>
<sequence>MASAFNRLREEIKKREECMRELRLTDPCDDKKRIEETKGGLLEDLYHWILENSDFQRWRDDAQCQLLWIKGDPGKGKTMLLCGIVNELKSSTAKRGLLSYFFCQATDSRINSATAVLRGLLYLLVNQQPSLVSHIQKKHDHARKALFEDANAWVALSEIFTDILQDPSLNSTYLIIDALDECAKHLPELLNFIVQNSSASSRVKWIVSSRNWPDIEERLKRAGHQVRLCLELNAESISAAVSKYIRYKVLHLAEDKKYDDKTRNAVLDHLSSNANDTFLWVALVCQKLKDIPRWDVLARLNTFPPGLHSLYERMMEQIRHSAYTDLCKRILASIAIVYRPITLKELASLVEMLEDMADDLESLRYIIGLCGSFLTIRGDAIYFVHQSAKDFLFTKAFNEIFPSGTEEAHHRVFSRSLQVMSKTLRPDMYSLGALGYPAEQVKQPDPDPLVALRYSSIYWVDHLHDWNSNSFANHAIDSQDKSDIENFIRKKYLYWLEALSLCRSMSEGVLAMAKLNALAQVITKVATLYIHGGHILVAG</sequence>
<keyword evidence="4" id="KW-1185">Reference proteome</keyword>
<dbReference type="Pfam" id="PF22939">
    <property type="entry name" value="WHD_GPIID"/>
    <property type="match status" value="1"/>
</dbReference>